<dbReference type="Pfam" id="PF00107">
    <property type="entry name" value="ADH_zinc_N"/>
    <property type="match status" value="1"/>
</dbReference>
<sequence>MSLSYQINVVDSSRSHLSPNFLDNLTINSSPIPTPAPGHILVRIRAVALNFRDLLVIADSPLYPVRTVPGLIPCSDGAGEIVSAGPGSIWKDSIGDRVILTPNRDWYDGNDASVVNSENVLGAADTNGTLSQYILVEDRWAVRAPKNLSFEEAAALPGAAGTAINVLESITVGKGTTVVTQGTGGVSCAAIQYAAAMGARVIATSSTDEKLQIAKQLGASELINYKKTPDWADEVLRLTDGGADLICEVGGSATLAQSMKALKQGGTACLVGFLTIPEPVDVVMPLIVGAKTLKGILVFSRAMLAKAVALAEEHDLHPHLGKVSEWEDAPKAFEQMKQQGTVGKIVIKVI</sequence>
<dbReference type="SUPFAM" id="SSF51735">
    <property type="entry name" value="NAD(P)-binding Rossmann-fold domains"/>
    <property type="match status" value="1"/>
</dbReference>
<dbReference type="OrthoDB" id="3509362at2759"/>
<dbReference type="Proteomes" id="UP000469558">
    <property type="component" value="Unassembled WGS sequence"/>
</dbReference>
<accession>A0A8T9C3G0</accession>
<dbReference type="Gene3D" id="3.40.50.720">
    <property type="entry name" value="NAD(P)-binding Rossmann-like Domain"/>
    <property type="match status" value="1"/>
</dbReference>
<dbReference type="PANTHER" id="PTHR45033:SF2">
    <property type="entry name" value="ZINC-TYPE ALCOHOL DEHYDROGENASE-LIKE PROTEIN C1773.06C"/>
    <property type="match status" value="1"/>
</dbReference>
<evidence type="ECO:0000313" key="3">
    <source>
        <dbReference type="Proteomes" id="UP000469558"/>
    </source>
</evidence>
<proteinExistence type="predicted"/>
<dbReference type="InterPro" id="IPR011032">
    <property type="entry name" value="GroES-like_sf"/>
</dbReference>
<keyword evidence="3" id="KW-1185">Reference proteome</keyword>
<feature type="domain" description="Enoyl reductase (ER)" evidence="1">
    <location>
        <begin position="20"/>
        <end position="347"/>
    </location>
</feature>
<dbReference type="Gene3D" id="3.90.180.10">
    <property type="entry name" value="Medium-chain alcohol dehydrogenases, catalytic domain"/>
    <property type="match status" value="1"/>
</dbReference>
<dbReference type="CDD" id="cd08276">
    <property type="entry name" value="MDR7"/>
    <property type="match status" value="1"/>
</dbReference>
<dbReference type="PANTHER" id="PTHR45033">
    <property type="match status" value="1"/>
</dbReference>
<dbReference type="Pfam" id="PF08240">
    <property type="entry name" value="ADH_N"/>
    <property type="match status" value="1"/>
</dbReference>
<dbReference type="InterPro" id="IPR020843">
    <property type="entry name" value="ER"/>
</dbReference>
<dbReference type="InterPro" id="IPR013149">
    <property type="entry name" value="ADH-like_C"/>
</dbReference>
<dbReference type="SUPFAM" id="SSF50129">
    <property type="entry name" value="GroES-like"/>
    <property type="match status" value="1"/>
</dbReference>
<dbReference type="InterPro" id="IPR036291">
    <property type="entry name" value="NAD(P)-bd_dom_sf"/>
</dbReference>
<dbReference type="EMBL" id="QGMK01000746">
    <property type="protein sequence ID" value="TVY78512.1"/>
    <property type="molecule type" value="Genomic_DNA"/>
</dbReference>
<name>A0A8T9C3G0_9HELO</name>
<evidence type="ECO:0000259" key="1">
    <source>
        <dbReference type="SMART" id="SM00829"/>
    </source>
</evidence>
<dbReference type="InterPro" id="IPR052711">
    <property type="entry name" value="Zinc_ADH-like"/>
</dbReference>
<dbReference type="AlphaFoldDB" id="A0A8T9C3G0"/>
<dbReference type="SMART" id="SM00829">
    <property type="entry name" value="PKS_ER"/>
    <property type="match status" value="1"/>
</dbReference>
<gene>
    <name evidence="2" type="ORF">LSUE1_G008169</name>
</gene>
<protein>
    <submittedName>
        <fullName evidence="2">Zinc-type alcohol dehydrogenase-like protein</fullName>
    </submittedName>
</protein>
<dbReference type="GO" id="GO:0016491">
    <property type="term" value="F:oxidoreductase activity"/>
    <property type="evidence" value="ECO:0007669"/>
    <property type="project" value="InterPro"/>
</dbReference>
<reference evidence="2 3" key="1">
    <citation type="submission" date="2018-05" db="EMBL/GenBank/DDBJ databases">
        <title>Genome sequencing and assembly of the regulated plant pathogen Lachnellula willkommii and related sister species for the development of diagnostic species identification markers.</title>
        <authorList>
            <person name="Giroux E."/>
            <person name="Bilodeau G."/>
        </authorList>
    </citation>
    <scope>NUCLEOTIDE SEQUENCE [LARGE SCALE GENOMIC DNA]</scope>
    <source>
        <strain evidence="2 3">CBS 268.59</strain>
    </source>
</reference>
<organism evidence="2 3">
    <name type="scientific">Lachnellula suecica</name>
    <dbReference type="NCBI Taxonomy" id="602035"/>
    <lineage>
        <taxon>Eukaryota</taxon>
        <taxon>Fungi</taxon>
        <taxon>Dikarya</taxon>
        <taxon>Ascomycota</taxon>
        <taxon>Pezizomycotina</taxon>
        <taxon>Leotiomycetes</taxon>
        <taxon>Helotiales</taxon>
        <taxon>Lachnaceae</taxon>
        <taxon>Lachnellula</taxon>
    </lineage>
</organism>
<dbReference type="InterPro" id="IPR013154">
    <property type="entry name" value="ADH-like_N"/>
</dbReference>
<evidence type="ECO:0000313" key="2">
    <source>
        <dbReference type="EMBL" id="TVY78512.1"/>
    </source>
</evidence>
<comment type="caution">
    <text evidence="2">The sequence shown here is derived from an EMBL/GenBank/DDBJ whole genome shotgun (WGS) entry which is preliminary data.</text>
</comment>